<protein>
    <recommendedName>
        <fullName evidence="2">SH3b domain-containing protein</fullName>
    </recommendedName>
</protein>
<proteinExistence type="predicted"/>
<evidence type="ECO:0000256" key="1">
    <source>
        <dbReference type="SAM" id="SignalP"/>
    </source>
</evidence>
<organism evidence="3 4">
    <name type="scientific">Pararhodobacter aggregans</name>
    <dbReference type="NCBI Taxonomy" id="404875"/>
    <lineage>
        <taxon>Bacteria</taxon>
        <taxon>Pseudomonadati</taxon>
        <taxon>Pseudomonadota</taxon>
        <taxon>Alphaproteobacteria</taxon>
        <taxon>Rhodobacterales</taxon>
        <taxon>Paracoccaceae</taxon>
        <taxon>Pararhodobacter</taxon>
    </lineage>
</organism>
<dbReference type="Pfam" id="PF08239">
    <property type="entry name" value="SH3_3"/>
    <property type="match status" value="1"/>
</dbReference>
<evidence type="ECO:0000313" key="3">
    <source>
        <dbReference type="EMBL" id="PVE47142.1"/>
    </source>
</evidence>
<keyword evidence="1" id="KW-0732">Signal</keyword>
<name>A0A2T7UR54_9RHOB</name>
<dbReference type="InterPro" id="IPR003646">
    <property type="entry name" value="SH3-like_bac-type"/>
</dbReference>
<gene>
    <name evidence="3" type="ORF">DDE23_12910</name>
</gene>
<dbReference type="Gene3D" id="2.30.30.40">
    <property type="entry name" value="SH3 Domains"/>
    <property type="match status" value="1"/>
</dbReference>
<sequence length="103" mass="11027">MLRNALIAATLALIPAAASAADSWTTAGVNFRSGPSAYYPVIATLPHCAAITTYEWQDGWVRAEWQGGYGWLSGRYVSDSNAHCSYGGGYGHQPAPAPSYPRY</sequence>
<dbReference type="RefSeq" id="WP_107752154.1">
    <property type="nucleotide sequence ID" value="NZ_QBKF01000006.1"/>
</dbReference>
<dbReference type="Proteomes" id="UP000244810">
    <property type="component" value="Unassembled WGS sequence"/>
</dbReference>
<comment type="caution">
    <text evidence="3">The sequence shown here is derived from an EMBL/GenBank/DDBJ whole genome shotgun (WGS) entry which is preliminary data.</text>
</comment>
<feature type="domain" description="SH3b" evidence="2">
    <location>
        <begin position="28"/>
        <end position="78"/>
    </location>
</feature>
<feature type="signal peptide" evidence="1">
    <location>
        <begin position="1"/>
        <end position="20"/>
    </location>
</feature>
<accession>A0A2T7UR54</accession>
<reference evidence="3 4" key="1">
    <citation type="journal article" date="2011" name="Syst. Appl. Microbiol.">
        <title>Defluviimonas denitrificans gen. nov., sp. nov., and Pararhodobacter aggregans gen. nov., sp. nov., non-phototrophic Rhodobacteraceae from the biofilter of a marine aquaculture.</title>
        <authorList>
            <person name="Foesel B.U."/>
            <person name="Drake H.L."/>
            <person name="Schramm A."/>
        </authorList>
    </citation>
    <scope>NUCLEOTIDE SEQUENCE [LARGE SCALE GENOMIC DNA]</scope>
    <source>
        <strain evidence="3 4">D1-19</strain>
    </source>
</reference>
<dbReference type="EMBL" id="QDDR01000006">
    <property type="protein sequence ID" value="PVE47142.1"/>
    <property type="molecule type" value="Genomic_DNA"/>
</dbReference>
<dbReference type="AlphaFoldDB" id="A0A2T7UR54"/>
<evidence type="ECO:0000259" key="2">
    <source>
        <dbReference type="Pfam" id="PF08239"/>
    </source>
</evidence>
<feature type="chain" id="PRO_5015719606" description="SH3b domain-containing protein" evidence="1">
    <location>
        <begin position="21"/>
        <end position="103"/>
    </location>
</feature>
<evidence type="ECO:0000313" key="4">
    <source>
        <dbReference type="Proteomes" id="UP000244810"/>
    </source>
</evidence>
<keyword evidence="4" id="KW-1185">Reference proteome</keyword>
<dbReference type="OrthoDB" id="7875133at2"/>